<dbReference type="InterPro" id="IPR010359">
    <property type="entry name" value="IrrE_HExxH"/>
</dbReference>
<dbReference type="OrthoDB" id="9816277at2"/>
<dbReference type="Gene3D" id="1.10.10.2910">
    <property type="match status" value="1"/>
</dbReference>
<reference evidence="2" key="1">
    <citation type="journal article" date="2019" name="PLoS Negl. Trop. Dis.">
        <title>Revisiting the worldwide diversity of Leptospira species in the environment.</title>
        <authorList>
            <person name="Vincent A.T."/>
            <person name="Schiettekatte O."/>
            <person name="Bourhy P."/>
            <person name="Veyrier F.J."/>
            <person name="Picardeau M."/>
        </authorList>
    </citation>
    <scope>NUCLEOTIDE SEQUENCE [LARGE SCALE GENOMIC DNA]</scope>
    <source>
        <strain evidence="2">201300427</strain>
    </source>
</reference>
<dbReference type="AlphaFoldDB" id="A0A4R9LVX3"/>
<evidence type="ECO:0000313" key="2">
    <source>
        <dbReference type="EMBL" id="TGN17344.1"/>
    </source>
</evidence>
<evidence type="ECO:0000259" key="1">
    <source>
        <dbReference type="Pfam" id="PF06114"/>
    </source>
</evidence>
<dbReference type="PANTHER" id="PTHR43236">
    <property type="entry name" value="ANTITOXIN HIGA1"/>
    <property type="match status" value="1"/>
</dbReference>
<dbReference type="InterPro" id="IPR052345">
    <property type="entry name" value="Rad_response_metalloprotease"/>
</dbReference>
<dbReference type="EMBL" id="RQHW01000078">
    <property type="protein sequence ID" value="TGN17344.1"/>
    <property type="molecule type" value="Genomic_DNA"/>
</dbReference>
<sequence>MSPERRRAIQAIVDRLLDFFQISIPVDLENLVVQLGGKINYTSLESDLDGLIQKVGFAFQISIDNNKPKSRNNFTIAHELGHLFLHMGFLIDDDKWNSLVDFKDSYARKGFSLQESEANEFAACLLMPKNLFIKKCYELEQNGKVDVSKLSEYFSVSADAAEMRGKWLGLFSW</sequence>
<feature type="domain" description="IrrE N-terminal-like" evidence="1">
    <location>
        <begin position="60"/>
        <end position="164"/>
    </location>
</feature>
<name>A0A4R9LVX3_9LEPT</name>
<evidence type="ECO:0000313" key="3">
    <source>
        <dbReference type="Proteomes" id="UP000298058"/>
    </source>
</evidence>
<dbReference type="PANTHER" id="PTHR43236:SF1">
    <property type="entry name" value="BLL7220 PROTEIN"/>
    <property type="match status" value="1"/>
</dbReference>
<proteinExistence type="predicted"/>
<organism evidence="2 3">
    <name type="scientific">Leptospira idonii</name>
    <dbReference type="NCBI Taxonomy" id="1193500"/>
    <lineage>
        <taxon>Bacteria</taxon>
        <taxon>Pseudomonadati</taxon>
        <taxon>Spirochaetota</taxon>
        <taxon>Spirochaetia</taxon>
        <taxon>Leptospirales</taxon>
        <taxon>Leptospiraceae</taxon>
        <taxon>Leptospira</taxon>
    </lineage>
</organism>
<comment type="caution">
    <text evidence="2">The sequence shown here is derived from an EMBL/GenBank/DDBJ whole genome shotgun (WGS) entry which is preliminary data.</text>
</comment>
<dbReference type="RefSeq" id="WP_135761897.1">
    <property type="nucleotide sequence ID" value="NZ_RQHW01000078.1"/>
</dbReference>
<protein>
    <submittedName>
        <fullName evidence="2">ImmA/IrrE family metallo-endopeptidase</fullName>
    </submittedName>
</protein>
<keyword evidence="3" id="KW-1185">Reference proteome</keyword>
<dbReference type="Proteomes" id="UP000298058">
    <property type="component" value="Unassembled WGS sequence"/>
</dbReference>
<gene>
    <name evidence="2" type="ORF">EHS15_17575</name>
</gene>
<dbReference type="Pfam" id="PF06114">
    <property type="entry name" value="Peptidase_M78"/>
    <property type="match status" value="1"/>
</dbReference>
<accession>A0A4R9LVX3</accession>